<dbReference type="PANTHER" id="PTHR42756:SF1">
    <property type="entry name" value="TRANSCRIPTIONAL REPRESSOR OF EMRAB OPERON"/>
    <property type="match status" value="1"/>
</dbReference>
<organism evidence="5 6">
    <name type="scientific">Polaribacter ponticola</name>
    <dbReference type="NCBI Taxonomy" id="2978475"/>
    <lineage>
        <taxon>Bacteria</taxon>
        <taxon>Pseudomonadati</taxon>
        <taxon>Bacteroidota</taxon>
        <taxon>Flavobacteriia</taxon>
        <taxon>Flavobacteriales</taxon>
        <taxon>Flavobacteriaceae</taxon>
    </lineage>
</organism>
<dbReference type="Gene3D" id="1.10.10.10">
    <property type="entry name" value="Winged helix-like DNA-binding domain superfamily/Winged helix DNA-binding domain"/>
    <property type="match status" value="1"/>
</dbReference>
<keyword evidence="1" id="KW-0805">Transcription regulation</keyword>
<dbReference type="InterPro" id="IPR036390">
    <property type="entry name" value="WH_DNA-bd_sf"/>
</dbReference>
<dbReference type="RefSeq" id="WP_265725717.1">
    <property type="nucleotide sequence ID" value="NZ_JAOSLC020000003.1"/>
</dbReference>
<keyword evidence="6" id="KW-1185">Reference proteome</keyword>
<evidence type="ECO:0000313" key="6">
    <source>
        <dbReference type="Proteomes" id="UP001151478"/>
    </source>
</evidence>
<sequence length="162" mass="19152">MNLTIFAKVKEEKIYIDFENSIGPWLGRTGKIVDYFIQESFKSNYLDLTKEQMIVLKKLNDQDGLNQNELAFLTLRNKSSLTRLLTKMESKKYIFREQSKEDKRIKNVYLTDFGKEVFEKTKPVIQNLISTMEQNISPEEKQQIIKIFKKIQTNFCSKAEHI</sequence>
<evidence type="ECO:0000256" key="1">
    <source>
        <dbReference type="ARBA" id="ARBA00023015"/>
    </source>
</evidence>
<dbReference type="SMART" id="SM00347">
    <property type="entry name" value="HTH_MARR"/>
    <property type="match status" value="1"/>
</dbReference>
<reference evidence="5" key="1">
    <citation type="submission" date="2023-02" db="EMBL/GenBank/DDBJ databases">
        <title>Polaribacter ponticola sp. nov., isolated from seawater.</title>
        <authorList>
            <person name="Baek J.H."/>
            <person name="Kim J.M."/>
            <person name="Choi D.G."/>
            <person name="Jeon C.O."/>
        </authorList>
    </citation>
    <scope>NUCLEOTIDE SEQUENCE</scope>
    <source>
        <strain evidence="5">MSW5</strain>
    </source>
</reference>
<dbReference type="PRINTS" id="PR00598">
    <property type="entry name" value="HTHMARR"/>
</dbReference>
<keyword evidence="3" id="KW-0804">Transcription</keyword>
<dbReference type="PROSITE" id="PS50995">
    <property type="entry name" value="HTH_MARR_2"/>
    <property type="match status" value="1"/>
</dbReference>
<dbReference type="SUPFAM" id="SSF46785">
    <property type="entry name" value="Winged helix' DNA-binding domain"/>
    <property type="match status" value="1"/>
</dbReference>
<dbReference type="Pfam" id="PF01047">
    <property type="entry name" value="MarR"/>
    <property type="match status" value="1"/>
</dbReference>
<dbReference type="InterPro" id="IPR000835">
    <property type="entry name" value="HTH_MarR-typ"/>
</dbReference>
<evidence type="ECO:0000256" key="3">
    <source>
        <dbReference type="ARBA" id="ARBA00023163"/>
    </source>
</evidence>
<proteinExistence type="predicted"/>
<gene>
    <name evidence="5" type="ORF">N5A56_012320</name>
</gene>
<dbReference type="PANTHER" id="PTHR42756">
    <property type="entry name" value="TRANSCRIPTIONAL REGULATOR, MARR"/>
    <property type="match status" value="1"/>
</dbReference>
<comment type="caution">
    <text evidence="5">The sequence shown here is derived from an EMBL/GenBank/DDBJ whole genome shotgun (WGS) entry which is preliminary data.</text>
</comment>
<evidence type="ECO:0000313" key="5">
    <source>
        <dbReference type="EMBL" id="MDD7915147.1"/>
    </source>
</evidence>
<keyword evidence="2" id="KW-0238">DNA-binding</keyword>
<name>A0ABT5SAK4_9FLAO</name>
<protein>
    <submittedName>
        <fullName evidence="5">MarR family transcriptional regulator</fullName>
    </submittedName>
</protein>
<dbReference type="InterPro" id="IPR036388">
    <property type="entry name" value="WH-like_DNA-bd_sf"/>
</dbReference>
<feature type="domain" description="HTH marR-type" evidence="4">
    <location>
        <begin position="19"/>
        <end position="153"/>
    </location>
</feature>
<evidence type="ECO:0000259" key="4">
    <source>
        <dbReference type="PROSITE" id="PS50995"/>
    </source>
</evidence>
<dbReference type="EMBL" id="JAOSLC020000003">
    <property type="protein sequence ID" value="MDD7915147.1"/>
    <property type="molecule type" value="Genomic_DNA"/>
</dbReference>
<dbReference type="Proteomes" id="UP001151478">
    <property type="component" value="Unassembled WGS sequence"/>
</dbReference>
<accession>A0ABT5SAK4</accession>
<evidence type="ECO:0000256" key="2">
    <source>
        <dbReference type="ARBA" id="ARBA00023125"/>
    </source>
</evidence>